<dbReference type="PANTHER" id="PTHR10174">
    <property type="entry name" value="ALPHA-TOCOPHEROL TRANSFER PROTEIN-RELATED"/>
    <property type="match status" value="1"/>
</dbReference>
<dbReference type="AlphaFoldDB" id="A0AA38IAV1"/>
<evidence type="ECO:0000313" key="3">
    <source>
        <dbReference type="Proteomes" id="UP001168821"/>
    </source>
</evidence>
<accession>A0AA38IAV1</accession>
<organism evidence="2 3">
    <name type="scientific">Zophobas morio</name>
    <dbReference type="NCBI Taxonomy" id="2755281"/>
    <lineage>
        <taxon>Eukaryota</taxon>
        <taxon>Metazoa</taxon>
        <taxon>Ecdysozoa</taxon>
        <taxon>Arthropoda</taxon>
        <taxon>Hexapoda</taxon>
        <taxon>Insecta</taxon>
        <taxon>Pterygota</taxon>
        <taxon>Neoptera</taxon>
        <taxon>Endopterygota</taxon>
        <taxon>Coleoptera</taxon>
        <taxon>Polyphaga</taxon>
        <taxon>Cucujiformia</taxon>
        <taxon>Tenebrionidae</taxon>
        <taxon>Zophobas</taxon>
    </lineage>
</organism>
<dbReference type="CDD" id="cd00170">
    <property type="entry name" value="SEC14"/>
    <property type="match status" value="1"/>
</dbReference>
<protein>
    <recommendedName>
        <fullName evidence="1">CRAL-TRIO domain-containing protein</fullName>
    </recommendedName>
</protein>
<dbReference type="InterPro" id="IPR036273">
    <property type="entry name" value="CRAL/TRIO_N_dom_sf"/>
</dbReference>
<feature type="domain" description="CRAL-TRIO" evidence="1">
    <location>
        <begin position="157"/>
        <end position="257"/>
    </location>
</feature>
<dbReference type="Proteomes" id="UP001168821">
    <property type="component" value="Unassembled WGS sequence"/>
</dbReference>
<keyword evidence="3" id="KW-1185">Reference proteome</keyword>
<reference evidence="2" key="1">
    <citation type="journal article" date="2023" name="G3 (Bethesda)">
        <title>Whole genome assemblies of Zophobas morio and Tenebrio molitor.</title>
        <authorList>
            <person name="Kaur S."/>
            <person name="Stinson S.A."/>
            <person name="diCenzo G.C."/>
        </authorList>
    </citation>
    <scope>NUCLEOTIDE SEQUENCE</scope>
    <source>
        <strain evidence="2">QUZm001</strain>
    </source>
</reference>
<dbReference type="PROSITE" id="PS50191">
    <property type="entry name" value="CRAL_TRIO"/>
    <property type="match status" value="1"/>
</dbReference>
<dbReference type="PANTHER" id="PTHR10174:SF222">
    <property type="entry name" value="GH10083P-RELATED"/>
    <property type="match status" value="1"/>
</dbReference>
<dbReference type="InterPro" id="IPR001251">
    <property type="entry name" value="CRAL-TRIO_dom"/>
</dbReference>
<sequence length="311" mass="36358">MLRTNYFKVDEDVKFKIYKEFNINPEHVQRDVQIIKDWVKQQPHLPEKIEDDFIQISLIRSKFKIETTKENIDKYYTLKGRKVDEILKIPSEIPDGKKQFFFITPLPQLTDNLERIIIFKVKNAALANENDILNFFKYCLFMNEFAIRCDYSLNVRLVEDLEGLTKDVFLKCAKTIGHIFKPYNEAYFARIAGIEFLNAPPFFELVVKSIKSPPMNMVLGEKLANRINIHRDYESLHKLVNKASLPQEYGGDLQSPLSEMDESFKAELRKYINSLDQFLINEVADESKRIGEVKYNDSFGPDGTFKNLCVD</sequence>
<dbReference type="GO" id="GO:1902936">
    <property type="term" value="F:phosphatidylinositol bisphosphate binding"/>
    <property type="evidence" value="ECO:0007669"/>
    <property type="project" value="TreeGrafter"/>
</dbReference>
<dbReference type="SUPFAM" id="SSF52087">
    <property type="entry name" value="CRAL/TRIO domain"/>
    <property type="match status" value="1"/>
</dbReference>
<dbReference type="SUPFAM" id="SSF46938">
    <property type="entry name" value="CRAL/TRIO N-terminal domain"/>
    <property type="match status" value="1"/>
</dbReference>
<dbReference type="EMBL" id="JALNTZ010000005">
    <property type="protein sequence ID" value="KAJ3651904.1"/>
    <property type="molecule type" value="Genomic_DNA"/>
</dbReference>
<gene>
    <name evidence="2" type="ORF">Zmor_017908</name>
</gene>
<proteinExistence type="predicted"/>
<evidence type="ECO:0000259" key="1">
    <source>
        <dbReference type="PROSITE" id="PS50191"/>
    </source>
</evidence>
<dbReference type="Pfam" id="PF00650">
    <property type="entry name" value="CRAL_TRIO"/>
    <property type="match status" value="1"/>
</dbReference>
<dbReference type="Gene3D" id="3.40.525.10">
    <property type="entry name" value="CRAL-TRIO lipid binding domain"/>
    <property type="match status" value="1"/>
</dbReference>
<comment type="caution">
    <text evidence="2">The sequence shown here is derived from an EMBL/GenBank/DDBJ whole genome shotgun (WGS) entry which is preliminary data.</text>
</comment>
<name>A0AA38IAV1_9CUCU</name>
<evidence type="ECO:0000313" key="2">
    <source>
        <dbReference type="EMBL" id="KAJ3651904.1"/>
    </source>
</evidence>
<dbReference type="InterPro" id="IPR036865">
    <property type="entry name" value="CRAL-TRIO_dom_sf"/>
</dbReference>
<dbReference type="GO" id="GO:0016020">
    <property type="term" value="C:membrane"/>
    <property type="evidence" value="ECO:0007669"/>
    <property type="project" value="TreeGrafter"/>
</dbReference>